<evidence type="ECO:0000256" key="1">
    <source>
        <dbReference type="SAM" id="MobiDB-lite"/>
    </source>
</evidence>
<evidence type="ECO:0000313" key="3">
    <source>
        <dbReference type="Proteomes" id="UP000054516"/>
    </source>
</evidence>
<proteinExistence type="predicted"/>
<dbReference type="EMBL" id="DF977483">
    <property type="protein sequence ID" value="GAP89493.1"/>
    <property type="molecule type" value="Genomic_DNA"/>
</dbReference>
<sequence length="91" mass="9763">MGEPVRIEKEGRRPSSPDADGMGLPERVTAPPAGASRLDLDVQFLSSGAYGLSRIRLLGYTGATTRSCPVTNGERQFGTLNFAKICLEGFF</sequence>
<organism evidence="2">
    <name type="scientific">Rosellinia necatrix</name>
    <name type="common">White root-rot fungus</name>
    <dbReference type="NCBI Taxonomy" id="77044"/>
    <lineage>
        <taxon>Eukaryota</taxon>
        <taxon>Fungi</taxon>
        <taxon>Dikarya</taxon>
        <taxon>Ascomycota</taxon>
        <taxon>Pezizomycotina</taxon>
        <taxon>Sordariomycetes</taxon>
        <taxon>Xylariomycetidae</taxon>
        <taxon>Xylariales</taxon>
        <taxon>Xylariaceae</taxon>
        <taxon>Rosellinia</taxon>
    </lineage>
</organism>
<dbReference type="Proteomes" id="UP000054516">
    <property type="component" value="Unassembled WGS sequence"/>
</dbReference>
<reference evidence="2" key="1">
    <citation type="submission" date="2016-03" db="EMBL/GenBank/DDBJ databases">
        <title>Draft genome sequence of Rosellinia necatrix.</title>
        <authorList>
            <person name="Kanematsu S."/>
        </authorList>
    </citation>
    <scope>NUCLEOTIDE SEQUENCE [LARGE SCALE GENOMIC DNA]</scope>
    <source>
        <strain evidence="2">W97</strain>
    </source>
</reference>
<feature type="compositionally biased region" description="Basic and acidic residues" evidence="1">
    <location>
        <begin position="1"/>
        <end position="15"/>
    </location>
</feature>
<keyword evidence="3" id="KW-1185">Reference proteome</keyword>
<gene>
    <name evidence="2" type="ORF">SAMD00023353_3800050</name>
</gene>
<evidence type="ECO:0000313" key="2">
    <source>
        <dbReference type="EMBL" id="GAP89493.1"/>
    </source>
</evidence>
<protein>
    <submittedName>
        <fullName evidence="2">Uncharacterized protein</fullName>
    </submittedName>
</protein>
<dbReference type="AlphaFoldDB" id="A0A1W2TME0"/>
<accession>A0A1W2TME0</accession>
<feature type="region of interest" description="Disordered" evidence="1">
    <location>
        <begin position="1"/>
        <end position="32"/>
    </location>
</feature>
<name>A0A1W2TME0_ROSNE</name>